<evidence type="ECO:0000313" key="2">
    <source>
        <dbReference type="Proteomes" id="UP000778578"/>
    </source>
</evidence>
<evidence type="ECO:0008006" key="3">
    <source>
        <dbReference type="Google" id="ProtNLM"/>
    </source>
</evidence>
<organism evidence="1 2">
    <name type="scientific">Actinacidiphila acidipaludis</name>
    <dbReference type="NCBI Taxonomy" id="2873382"/>
    <lineage>
        <taxon>Bacteria</taxon>
        <taxon>Bacillati</taxon>
        <taxon>Actinomycetota</taxon>
        <taxon>Actinomycetes</taxon>
        <taxon>Kitasatosporales</taxon>
        <taxon>Streptomycetaceae</taxon>
        <taxon>Actinacidiphila</taxon>
    </lineage>
</organism>
<proteinExistence type="predicted"/>
<keyword evidence="2" id="KW-1185">Reference proteome</keyword>
<dbReference type="EMBL" id="JAINZZ010000025">
    <property type="protein sequence ID" value="MBY8879931.1"/>
    <property type="molecule type" value="Genomic_DNA"/>
</dbReference>
<dbReference type="RefSeq" id="WP_222964470.1">
    <property type="nucleotide sequence ID" value="NZ_JAINZZ010000025.1"/>
</dbReference>
<name>A0ABS7QAP3_9ACTN</name>
<gene>
    <name evidence="1" type="ORF">K7862_20175</name>
</gene>
<reference evidence="1 2" key="1">
    <citation type="submission" date="2021-08" db="EMBL/GenBank/DDBJ databases">
        <title>WGS of actinomycetes from Thailand.</title>
        <authorList>
            <person name="Thawai C."/>
        </authorList>
    </citation>
    <scope>NUCLEOTIDE SEQUENCE [LARGE SCALE GENOMIC DNA]</scope>
    <source>
        <strain evidence="1 2">PLK6-54</strain>
    </source>
</reference>
<sequence>MSPRLPLRNRSRRFRMAAAGVLTVAGGAVVVGLFLPRAGSSPPHTAAKNISRDFRACLVTDDPDQTAARAGWSGLREAARAAPVNTQRLITPRTATTTEALLPYVESLVQRKCGVIVSAGRLLDGAARDAARTHPRQRFVITSGAASGLPNTTTLASPTSDTVAAAVRAASRTSASGSS</sequence>
<evidence type="ECO:0000313" key="1">
    <source>
        <dbReference type="EMBL" id="MBY8879931.1"/>
    </source>
</evidence>
<comment type="caution">
    <text evidence="1">The sequence shown here is derived from an EMBL/GenBank/DDBJ whole genome shotgun (WGS) entry which is preliminary data.</text>
</comment>
<dbReference type="Gene3D" id="3.40.50.2300">
    <property type="match status" value="1"/>
</dbReference>
<dbReference type="Proteomes" id="UP000778578">
    <property type="component" value="Unassembled WGS sequence"/>
</dbReference>
<accession>A0ABS7QAP3</accession>
<protein>
    <recommendedName>
        <fullName evidence="3">BMP family ABC transporter substrate-binding protein</fullName>
    </recommendedName>
</protein>